<keyword evidence="1" id="KW-1133">Transmembrane helix</keyword>
<reference evidence="2 3" key="1">
    <citation type="submission" date="2016-05" db="EMBL/GenBank/DDBJ databases">
        <title>First whole genome sequencing of Entamoeba histolytica HM1:IMSS-clone-6.</title>
        <authorList>
            <person name="Mukherjee Avik.K."/>
            <person name="Izumyama S."/>
            <person name="Nakada-Tsukui K."/>
            <person name="Nozaki T."/>
        </authorList>
    </citation>
    <scope>NUCLEOTIDE SEQUENCE [LARGE SCALE GENOMIC DNA]</scope>
    <source>
        <strain evidence="2 3">HM1:IMSS clone 6</strain>
    </source>
</reference>
<dbReference type="VEuPathDB" id="AmoebaDB:EHI5A_206760"/>
<evidence type="ECO:0000313" key="3">
    <source>
        <dbReference type="Proteomes" id="UP000078387"/>
    </source>
</evidence>
<name>A0A5K1V0A4_ENTHI</name>
<keyword evidence="1" id="KW-0812">Transmembrane</keyword>
<comment type="caution">
    <text evidence="2">The sequence shown here is derived from an EMBL/GenBank/DDBJ whole genome shotgun (WGS) entry which is preliminary data.</text>
</comment>
<protein>
    <submittedName>
        <fullName evidence="2">Uncharacterized protein</fullName>
    </submittedName>
</protein>
<dbReference type="AlphaFoldDB" id="A0A5K1V0A4"/>
<dbReference type="EMBL" id="BDEQ01000001">
    <property type="protein sequence ID" value="GAT97346.1"/>
    <property type="molecule type" value="Genomic_DNA"/>
</dbReference>
<keyword evidence="1" id="KW-0472">Membrane</keyword>
<dbReference type="PANTHER" id="PTHR35899">
    <property type="entry name" value="PAPAIN FAMILY CYSTEINE PROTEASE DOMAIN CONTAINING PROTEIN"/>
    <property type="match status" value="1"/>
</dbReference>
<dbReference type="VEuPathDB" id="AmoebaDB:KM1_272510"/>
<dbReference type="Proteomes" id="UP000078387">
    <property type="component" value="Unassembled WGS sequence"/>
</dbReference>
<accession>A0A5K1V0A4</accession>
<feature type="transmembrane region" description="Helical" evidence="1">
    <location>
        <begin position="20"/>
        <end position="40"/>
    </location>
</feature>
<proteinExistence type="predicted"/>
<sequence>MKLMVKFFSEELCKSAPVIILWTTLFLVQILLAIIVILIAQTGCRDLETINKSFDPDFAPSFIVGPRDFLYGTFQSDYNTSEIAMLLDITRIGLFSKMCDTVENNETSIFDISSYKINGNNVGVKNNFSVLFNYQFQENSTIDDAKHFCNALRDLKKCSLFGSSQLTFQFKGETKSINSVIDVKQLLNETHIPIIIHFPKIPRVVYLNNKCIEAGIITEQNDPYGLFEYTQQYTAFSGESDRVTAIIVGWNDDTMTSLLDGTSIQGGFIARIVGEENITRHSVDWWMGNVSVDVETQRCGKNNSYTNWICWNNQGSEHYPFTTLKLSPKIYEESVLEGIKCANLTITSLDENNIELNLYELLKKGMFNESIFVPLCTNNKNWPEFDVVQNENNFFDITLTEFMGDELRYRFNHVWKEFLETYFVPYKVEGLLQETHDETRNDCAYSFIPYQVLTNYMKLNPERTHFHSFDMNAIDCSNSDLSSDNFDLSVDLLFQKRNFSLLPNDVVFASWPKVQFEDPSSTKDEL</sequence>
<gene>
    <name evidence="2" type="ORF">CL6EHI_083110</name>
</gene>
<organism evidence="2 3">
    <name type="scientific">Entamoeba histolytica</name>
    <dbReference type="NCBI Taxonomy" id="5759"/>
    <lineage>
        <taxon>Eukaryota</taxon>
        <taxon>Amoebozoa</taxon>
        <taxon>Evosea</taxon>
        <taxon>Archamoebae</taxon>
        <taxon>Mastigamoebida</taxon>
        <taxon>Entamoebidae</taxon>
        <taxon>Entamoeba</taxon>
    </lineage>
</organism>
<evidence type="ECO:0000256" key="1">
    <source>
        <dbReference type="SAM" id="Phobius"/>
    </source>
</evidence>
<dbReference type="VEuPathDB" id="AmoebaDB:EHI7A_176450"/>
<dbReference type="PANTHER" id="PTHR35899:SF1">
    <property type="entry name" value="PEPTIDASE C1A PAPAIN C-TERMINAL DOMAIN-CONTAINING PROTEIN"/>
    <property type="match status" value="1"/>
</dbReference>
<dbReference type="OMA" id="ITITEFM"/>
<evidence type="ECO:0000313" key="2">
    <source>
        <dbReference type="EMBL" id="GAT97346.1"/>
    </source>
</evidence>
<dbReference type="VEuPathDB" id="AmoebaDB:EHI_083110"/>
<dbReference type="VEuPathDB" id="AmoebaDB:EHI8A_203920"/>